<evidence type="ECO:0000313" key="2">
    <source>
        <dbReference type="Proteomes" id="UP000238362"/>
    </source>
</evidence>
<organism evidence="1 2">
    <name type="scientific">Prauserella shujinwangii</name>
    <dbReference type="NCBI Taxonomy" id="1453103"/>
    <lineage>
        <taxon>Bacteria</taxon>
        <taxon>Bacillati</taxon>
        <taxon>Actinomycetota</taxon>
        <taxon>Actinomycetes</taxon>
        <taxon>Pseudonocardiales</taxon>
        <taxon>Pseudonocardiaceae</taxon>
        <taxon>Prauserella</taxon>
    </lineage>
</organism>
<dbReference type="AlphaFoldDB" id="A0A2T0LY20"/>
<proteinExistence type="predicted"/>
<reference evidence="1 2" key="1">
    <citation type="submission" date="2018-03" db="EMBL/GenBank/DDBJ databases">
        <title>Genomic Encyclopedia of Type Strains, Phase III (KMG-III): the genomes of soil and plant-associated and newly described type strains.</title>
        <authorList>
            <person name="Whitman W."/>
        </authorList>
    </citation>
    <scope>NUCLEOTIDE SEQUENCE [LARGE SCALE GENOMIC DNA]</scope>
    <source>
        <strain evidence="1 2">CGMCC 4.7125</strain>
    </source>
</reference>
<dbReference type="OrthoDB" id="3557057at2"/>
<dbReference type="EMBL" id="PVNH01000003">
    <property type="protein sequence ID" value="PRX49009.1"/>
    <property type="molecule type" value="Genomic_DNA"/>
</dbReference>
<dbReference type="Proteomes" id="UP000238362">
    <property type="component" value="Unassembled WGS sequence"/>
</dbReference>
<protein>
    <recommendedName>
        <fullName evidence="3">Excreted virulence factor EspC (Type VII ESX diderm)</fullName>
    </recommendedName>
</protein>
<accession>A0A2T0LY20</accession>
<sequence length="102" mass="10948">MGGYGVEPRGLVEAGGRFVDIADDVNEALAEFLGAVETHEGANRGFTTTDRAALLAALWEYQIDDLCKRTAMAGGLLRDSADGYERMEQAVAETLPPLSSER</sequence>
<dbReference type="RefSeq" id="WP_106177742.1">
    <property type="nucleotide sequence ID" value="NZ_PVNH01000003.1"/>
</dbReference>
<keyword evidence="2" id="KW-1185">Reference proteome</keyword>
<comment type="caution">
    <text evidence="1">The sequence shown here is derived from an EMBL/GenBank/DDBJ whole genome shotgun (WGS) entry which is preliminary data.</text>
</comment>
<gene>
    <name evidence="1" type="ORF">B0I33_10341</name>
</gene>
<evidence type="ECO:0008006" key="3">
    <source>
        <dbReference type="Google" id="ProtNLM"/>
    </source>
</evidence>
<name>A0A2T0LY20_9PSEU</name>
<evidence type="ECO:0000313" key="1">
    <source>
        <dbReference type="EMBL" id="PRX49009.1"/>
    </source>
</evidence>